<dbReference type="Proteomes" id="UP000481700">
    <property type="component" value="Unassembled WGS sequence"/>
</dbReference>
<dbReference type="Proteomes" id="UP000441162">
    <property type="component" value="Unassembled WGS sequence"/>
</dbReference>
<dbReference type="EMBL" id="VVZB01000002">
    <property type="protein sequence ID" value="KAA5385309.1"/>
    <property type="molecule type" value="Genomic_DNA"/>
</dbReference>
<evidence type="ECO:0000313" key="4">
    <source>
        <dbReference type="EMBL" id="KAA5400319.1"/>
    </source>
</evidence>
<evidence type="ECO:0000313" key="8">
    <source>
        <dbReference type="Proteomes" id="UP000347681"/>
    </source>
</evidence>
<proteinExistence type="predicted"/>
<dbReference type="EMBL" id="VVZE01000001">
    <property type="protein sequence ID" value="KAA5388271.1"/>
    <property type="molecule type" value="Genomic_DNA"/>
</dbReference>
<name>A0A1Y4PSR7_9BACT</name>
<dbReference type="Proteomes" id="UP000481616">
    <property type="component" value="Unassembled WGS sequence"/>
</dbReference>
<evidence type="ECO:0000313" key="1">
    <source>
        <dbReference type="EMBL" id="KAA5325054.1"/>
    </source>
</evidence>
<dbReference type="EMBL" id="SLTX01000001">
    <property type="protein sequence ID" value="TDB07282.1"/>
    <property type="molecule type" value="Genomic_DNA"/>
</dbReference>
<dbReference type="EMBL" id="VVZV01000001">
    <property type="protein sequence ID" value="KAA5325054.1"/>
    <property type="molecule type" value="Genomic_DNA"/>
</dbReference>
<evidence type="ECO:0000313" key="5">
    <source>
        <dbReference type="EMBL" id="KAA5408165.1"/>
    </source>
</evidence>
<reference evidence="6 7" key="2">
    <citation type="journal article" date="2019" name="Nat. Microbiol.">
        <title>Genomic variation and strain-specific functional adaptation in the human gut microbiome during early life.</title>
        <authorList>
            <person name="Vatanen T."/>
            <person name="Plichta D.R."/>
            <person name="Somani J."/>
            <person name="Munch P.C."/>
            <person name="Arthur T.D."/>
            <person name="Hall A.B."/>
            <person name="Rudolf S."/>
            <person name="Oakeley E.J."/>
            <person name="Ke X."/>
            <person name="Young R.A."/>
            <person name="Haiser H.J."/>
            <person name="Kolde R."/>
            <person name="Yassour M."/>
            <person name="Luopajarvi K."/>
            <person name="Siljander H."/>
            <person name="Virtanen S.M."/>
            <person name="Ilonen J."/>
            <person name="Uibo R."/>
            <person name="Tillmann V."/>
            <person name="Mokurov S."/>
            <person name="Dorshakova N."/>
            <person name="Porter J.A."/>
            <person name="McHardy A.C."/>
            <person name="Lahdesmaki H."/>
            <person name="Vlamakis H."/>
            <person name="Huttenhower C."/>
            <person name="Knip M."/>
            <person name="Xavier R.J."/>
        </authorList>
    </citation>
    <scope>NUCLEOTIDE SEQUENCE [LARGE SCALE GENOMIC DNA]</scope>
    <source>
        <strain evidence="6 7">RJX1052</strain>
    </source>
</reference>
<accession>A0A1Y4PSR7</accession>
<evidence type="ECO:0000313" key="10">
    <source>
        <dbReference type="Proteomes" id="UP000481616"/>
    </source>
</evidence>
<comment type="caution">
    <text evidence="3">The sequence shown here is derived from an EMBL/GenBank/DDBJ whole genome shotgun (WGS) entry which is preliminary data.</text>
</comment>
<evidence type="ECO:0000313" key="7">
    <source>
        <dbReference type="Proteomes" id="UP000294834"/>
    </source>
</evidence>
<reference evidence="8 9" key="1">
    <citation type="journal article" date="2019" name="Nat. Med.">
        <title>A library of human gut bacterial isolates paired with longitudinal multiomics data enables mechanistic microbiome research.</title>
        <authorList>
            <person name="Poyet M."/>
            <person name="Groussin M."/>
            <person name="Gibbons S.M."/>
            <person name="Avila-Pacheco J."/>
            <person name="Jiang X."/>
            <person name="Kearney S.M."/>
            <person name="Perrotta A.R."/>
            <person name="Berdy B."/>
            <person name="Zhao S."/>
            <person name="Lieberman T.D."/>
            <person name="Swanson P.K."/>
            <person name="Smith M."/>
            <person name="Roesemann S."/>
            <person name="Alexander J.E."/>
            <person name="Rich S.A."/>
            <person name="Livny J."/>
            <person name="Vlamakis H."/>
            <person name="Clish C."/>
            <person name="Bullock K."/>
            <person name="Deik A."/>
            <person name="Scott J."/>
            <person name="Pierce K.A."/>
            <person name="Xavier R.J."/>
            <person name="Alm E.J."/>
        </authorList>
    </citation>
    <scope>NUCLEOTIDE SEQUENCE [LARGE SCALE GENOMIC DNA]</scope>
    <source>
        <strain evidence="4 10">BIOML-A1</strain>
        <strain evidence="1 11">BIOML-A25</strain>
        <strain evidence="5 9">BIOML-A4</strain>
        <strain evidence="2 8">BIOML-A5</strain>
        <strain evidence="3">BIOML-A8</strain>
    </source>
</reference>
<sequence length="59" mass="6809">MLFLLGSCSFICFDYRVKIHKMSLFSYSACKLFSTFLDNVLRLSTNVDTGLPLHRIFVV</sequence>
<protein>
    <submittedName>
        <fullName evidence="3">Uncharacterized protein</fullName>
    </submittedName>
</protein>
<organism evidence="3">
    <name type="scientific">Phocaeicola dorei</name>
    <dbReference type="NCBI Taxonomy" id="357276"/>
    <lineage>
        <taxon>Bacteria</taxon>
        <taxon>Pseudomonadati</taxon>
        <taxon>Bacteroidota</taxon>
        <taxon>Bacteroidia</taxon>
        <taxon>Bacteroidales</taxon>
        <taxon>Bacteroidaceae</taxon>
        <taxon>Phocaeicola</taxon>
    </lineage>
</organism>
<evidence type="ECO:0000313" key="11">
    <source>
        <dbReference type="Proteomes" id="UP000481700"/>
    </source>
</evidence>
<dbReference type="Proteomes" id="UP000294834">
    <property type="component" value="Unassembled WGS sequence"/>
</dbReference>
<dbReference type="EMBL" id="VVYY01000002">
    <property type="protein sequence ID" value="KAA5400319.1"/>
    <property type="molecule type" value="Genomic_DNA"/>
</dbReference>
<dbReference type="Proteomes" id="UP000347681">
    <property type="component" value="Unassembled WGS sequence"/>
</dbReference>
<evidence type="ECO:0000313" key="3">
    <source>
        <dbReference type="EMBL" id="KAA5388271.1"/>
    </source>
</evidence>
<dbReference type="EMBL" id="VVZA01000001">
    <property type="protein sequence ID" value="KAA5408165.1"/>
    <property type="molecule type" value="Genomic_DNA"/>
</dbReference>
<evidence type="ECO:0000313" key="2">
    <source>
        <dbReference type="EMBL" id="KAA5385309.1"/>
    </source>
</evidence>
<gene>
    <name evidence="6" type="ORF">E1J06_07570</name>
    <name evidence="3" type="ORF">F2Y44_00690</name>
    <name evidence="5" type="ORF">F2Y51_01870</name>
    <name evidence="4" type="ORF">F2Y58_03000</name>
    <name evidence="2" type="ORF">F2Y61_05615</name>
    <name evidence="1" type="ORF">F2Z07_01470</name>
</gene>
<dbReference type="AlphaFoldDB" id="A0A1Y4PSR7"/>
<evidence type="ECO:0000313" key="6">
    <source>
        <dbReference type="EMBL" id="TDB07282.1"/>
    </source>
</evidence>
<evidence type="ECO:0000313" key="9">
    <source>
        <dbReference type="Proteomes" id="UP000441162"/>
    </source>
</evidence>